<reference evidence="10" key="2">
    <citation type="submission" date="2023-08" db="EMBL/GenBank/DDBJ databases">
        <title>Isolation and Characterization of Rhodococcus erythropolis MGMM8.</title>
        <authorList>
            <person name="Diabankana R.G.C."/>
            <person name="Afordoanyi D.M."/>
            <person name="Validov S.Z."/>
        </authorList>
    </citation>
    <scope>NUCLEOTIDE SEQUENCE</scope>
    <source>
        <strain evidence="10">MGMM8</strain>
    </source>
</reference>
<name>A0A5N5DYA7_RHOER</name>
<dbReference type="EMBL" id="MRBO01000667">
    <property type="protein sequence ID" value="KAB2582570.1"/>
    <property type="molecule type" value="Genomic_DNA"/>
</dbReference>
<dbReference type="GO" id="GO:0005886">
    <property type="term" value="C:plasma membrane"/>
    <property type="evidence" value="ECO:0007669"/>
    <property type="project" value="UniProtKB-SubCell"/>
</dbReference>
<evidence type="ECO:0000256" key="4">
    <source>
        <dbReference type="ARBA" id="ARBA00022692"/>
    </source>
</evidence>
<feature type="transmembrane region" description="Helical" evidence="7">
    <location>
        <begin position="74"/>
        <end position="97"/>
    </location>
</feature>
<dbReference type="EMBL" id="CP124545">
    <property type="protein sequence ID" value="WMN01862.1"/>
    <property type="molecule type" value="Genomic_DNA"/>
</dbReference>
<feature type="transmembrane region" description="Helical" evidence="7">
    <location>
        <begin position="12"/>
        <end position="32"/>
    </location>
</feature>
<dbReference type="Proteomes" id="UP001230933">
    <property type="component" value="Chromosome"/>
</dbReference>
<dbReference type="InterPro" id="IPR035906">
    <property type="entry name" value="MetI-like_sf"/>
</dbReference>
<keyword evidence="2 7" id="KW-0813">Transport</keyword>
<organism evidence="9 11">
    <name type="scientific">Rhodococcus erythropolis</name>
    <name type="common">Arthrobacter picolinophilus</name>
    <dbReference type="NCBI Taxonomy" id="1833"/>
    <lineage>
        <taxon>Bacteria</taxon>
        <taxon>Bacillati</taxon>
        <taxon>Actinomycetota</taxon>
        <taxon>Actinomycetes</taxon>
        <taxon>Mycobacteriales</taxon>
        <taxon>Nocardiaceae</taxon>
        <taxon>Rhodococcus</taxon>
        <taxon>Rhodococcus erythropolis group</taxon>
    </lineage>
</organism>
<keyword evidence="4 7" id="KW-0812">Transmembrane</keyword>
<dbReference type="RefSeq" id="WP_151532006.1">
    <property type="nucleotide sequence ID" value="NZ_CP124545.1"/>
</dbReference>
<dbReference type="InterPro" id="IPR050366">
    <property type="entry name" value="BP-dependent_transpt_permease"/>
</dbReference>
<dbReference type="Proteomes" id="UP000325576">
    <property type="component" value="Unassembled WGS sequence"/>
</dbReference>
<evidence type="ECO:0000256" key="3">
    <source>
        <dbReference type="ARBA" id="ARBA00022475"/>
    </source>
</evidence>
<gene>
    <name evidence="9" type="ORF">BS297_25050</name>
    <name evidence="10" type="ORF">QIE55_31690</name>
</gene>
<feature type="transmembrane region" description="Helical" evidence="7">
    <location>
        <begin position="109"/>
        <end position="129"/>
    </location>
</feature>
<keyword evidence="3" id="KW-1003">Cell membrane</keyword>
<sequence>MFRNIWAIRSGRFAVLIIGVAVLLVAFGPLLAPYDPLEGSKLVLAGPSLQHPFGTDYLGRDTLSRLLAGAPLSIASAVQVGVIGLVVGAVPGVLSVYSGRVFEWVTLRLIDTLIALPFLVFAVAVTALLGNALTQAMLVVGVLTAPAFYRVARASTLAVANSSYVEAAQLAGADVSWIVRKHVTGKVLPPLAITLASTLGVGLIAVAALSFLGIGVQPPAPTWGGMLASDLKYLTFRPFAPIIPSIPIIVLVWAFNMLADVIRDVSGESGRQLLARSRRRRGLTPKQGV</sequence>
<evidence type="ECO:0000313" key="11">
    <source>
        <dbReference type="Proteomes" id="UP000325576"/>
    </source>
</evidence>
<feature type="transmembrane region" description="Helical" evidence="7">
    <location>
        <begin position="236"/>
        <end position="255"/>
    </location>
</feature>
<dbReference type="InterPro" id="IPR000515">
    <property type="entry name" value="MetI-like"/>
</dbReference>
<evidence type="ECO:0000256" key="7">
    <source>
        <dbReference type="RuleBase" id="RU363032"/>
    </source>
</evidence>
<proteinExistence type="inferred from homology"/>
<dbReference type="CDD" id="cd06261">
    <property type="entry name" value="TM_PBP2"/>
    <property type="match status" value="1"/>
</dbReference>
<dbReference type="GO" id="GO:0055085">
    <property type="term" value="P:transmembrane transport"/>
    <property type="evidence" value="ECO:0007669"/>
    <property type="project" value="InterPro"/>
</dbReference>
<dbReference type="AlphaFoldDB" id="A0A5N5DYA7"/>
<protein>
    <submittedName>
        <fullName evidence="9 10">ABC transporter permease</fullName>
    </submittedName>
</protein>
<evidence type="ECO:0000256" key="6">
    <source>
        <dbReference type="ARBA" id="ARBA00023136"/>
    </source>
</evidence>
<accession>A0A5N5DYA7</accession>
<keyword evidence="6 7" id="KW-0472">Membrane</keyword>
<evidence type="ECO:0000256" key="1">
    <source>
        <dbReference type="ARBA" id="ARBA00004651"/>
    </source>
</evidence>
<dbReference type="PANTHER" id="PTHR43386:SF25">
    <property type="entry name" value="PEPTIDE ABC TRANSPORTER PERMEASE PROTEIN"/>
    <property type="match status" value="1"/>
</dbReference>
<evidence type="ECO:0000259" key="8">
    <source>
        <dbReference type="PROSITE" id="PS50928"/>
    </source>
</evidence>
<feature type="transmembrane region" description="Helical" evidence="7">
    <location>
        <begin position="191"/>
        <end position="216"/>
    </location>
</feature>
<keyword evidence="5 7" id="KW-1133">Transmembrane helix</keyword>
<dbReference type="Gene3D" id="1.10.3720.10">
    <property type="entry name" value="MetI-like"/>
    <property type="match status" value="1"/>
</dbReference>
<dbReference type="PANTHER" id="PTHR43386">
    <property type="entry name" value="OLIGOPEPTIDE TRANSPORT SYSTEM PERMEASE PROTEIN APPC"/>
    <property type="match status" value="1"/>
</dbReference>
<feature type="domain" description="ABC transmembrane type-1" evidence="8">
    <location>
        <begin position="70"/>
        <end position="259"/>
    </location>
</feature>
<reference evidence="9 11" key="1">
    <citation type="journal article" date="2017" name="Poromechanics V (2013)">
        <title>Genomic Characterization of the Arsenic-Tolerant Actinobacterium, &lt;i&gt;Rhodococcus erythropolis&lt;/i&gt; S43.</title>
        <authorList>
            <person name="Retamal-Morales G."/>
            <person name="Mehnert M."/>
            <person name="Schwabe R."/>
            <person name="Tischler D."/>
            <person name="Schloemann M."/>
            <person name="Levican G.J."/>
        </authorList>
    </citation>
    <scope>NUCLEOTIDE SEQUENCE [LARGE SCALE GENOMIC DNA]</scope>
    <source>
        <strain evidence="9 11">S43</strain>
    </source>
</reference>
<dbReference type="SUPFAM" id="SSF161098">
    <property type="entry name" value="MetI-like"/>
    <property type="match status" value="1"/>
</dbReference>
<dbReference type="Pfam" id="PF00528">
    <property type="entry name" value="BPD_transp_1"/>
    <property type="match status" value="1"/>
</dbReference>
<comment type="similarity">
    <text evidence="7">Belongs to the binding-protein-dependent transport system permease family.</text>
</comment>
<evidence type="ECO:0000313" key="10">
    <source>
        <dbReference type="EMBL" id="WMN01862.1"/>
    </source>
</evidence>
<evidence type="ECO:0000313" key="9">
    <source>
        <dbReference type="EMBL" id="KAB2582570.1"/>
    </source>
</evidence>
<feature type="transmembrane region" description="Helical" evidence="7">
    <location>
        <begin position="135"/>
        <end position="152"/>
    </location>
</feature>
<evidence type="ECO:0000256" key="5">
    <source>
        <dbReference type="ARBA" id="ARBA00022989"/>
    </source>
</evidence>
<dbReference type="PROSITE" id="PS50928">
    <property type="entry name" value="ABC_TM1"/>
    <property type="match status" value="1"/>
</dbReference>
<evidence type="ECO:0000256" key="2">
    <source>
        <dbReference type="ARBA" id="ARBA00022448"/>
    </source>
</evidence>
<comment type="subcellular location">
    <subcellularLocation>
        <location evidence="1 7">Cell membrane</location>
        <topology evidence="1 7">Multi-pass membrane protein</topology>
    </subcellularLocation>
</comment>